<evidence type="ECO:0000259" key="6">
    <source>
        <dbReference type="SMART" id="SM00976"/>
    </source>
</evidence>
<evidence type="ECO:0000313" key="7">
    <source>
        <dbReference type="EMBL" id="KAJ2776479.1"/>
    </source>
</evidence>
<dbReference type="PANTHER" id="PTHR14513">
    <property type="entry name" value="PROTECTION OF TELOMERES 1"/>
    <property type="match status" value="1"/>
</dbReference>
<keyword evidence="4" id="KW-0238">DNA-binding</keyword>
<comment type="subcellular location">
    <subcellularLocation>
        <location evidence="1">Chromosome</location>
        <location evidence="1">Telomere</location>
    </subcellularLocation>
</comment>
<keyword evidence="2" id="KW-0158">Chromosome</keyword>
<dbReference type="Gene3D" id="2.40.50.140">
    <property type="entry name" value="Nucleic acid-binding proteins"/>
    <property type="match status" value="2"/>
</dbReference>
<dbReference type="GO" id="GO:0016233">
    <property type="term" value="P:telomere capping"/>
    <property type="evidence" value="ECO:0007669"/>
    <property type="project" value="TreeGrafter"/>
</dbReference>
<protein>
    <recommendedName>
        <fullName evidence="6">Telomeric single stranded DNA binding POT1/Cdc13 domain-containing protein</fullName>
    </recommendedName>
</protein>
<dbReference type="InterPro" id="IPR011564">
    <property type="entry name" value="Telomer_end-bd_POT1/Cdc13"/>
</dbReference>
<keyword evidence="3" id="KW-0779">Telomere</keyword>
<evidence type="ECO:0000313" key="8">
    <source>
        <dbReference type="Proteomes" id="UP001140217"/>
    </source>
</evidence>
<dbReference type="AlphaFoldDB" id="A0A9W8LDY7"/>
<comment type="caution">
    <text evidence="7">The sequence shown here is derived from an EMBL/GenBank/DDBJ whole genome shotgun (WGS) entry which is preliminary data.</text>
</comment>
<feature type="domain" description="Telomeric single stranded DNA binding POT1/Cdc13" evidence="6">
    <location>
        <begin position="33"/>
        <end position="152"/>
    </location>
</feature>
<dbReference type="Pfam" id="PF02765">
    <property type="entry name" value="POT1"/>
    <property type="match status" value="1"/>
</dbReference>
<dbReference type="SUPFAM" id="SSF50249">
    <property type="entry name" value="Nucleic acid-binding proteins"/>
    <property type="match status" value="1"/>
</dbReference>
<dbReference type="GO" id="GO:0098505">
    <property type="term" value="F:G-rich strand telomeric DNA binding"/>
    <property type="evidence" value="ECO:0007669"/>
    <property type="project" value="TreeGrafter"/>
</dbReference>
<accession>A0A9W8LDY7</accession>
<reference evidence="7" key="1">
    <citation type="submission" date="2022-07" db="EMBL/GenBank/DDBJ databases">
        <title>Phylogenomic reconstructions and comparative analyses of Kickxellomycotina fungi.</title>
        <authorList>
            <person name="Reynolds N.K."/>
            <person name="Stajich J.E."/>
            <person name="Barry K."/>
            <person name="Grigoriev I.V."/>
            <person name="Crous P."/>
            <person name="Smith M.E."/>
        </authorList>
    </citation>
    <scope>NUCLEOTIDE SEQUENCE</scope>
    <source>
        <strain evidence="7">NBRC 105414</strain>
    </source>
</reference>
<feature type="region of interest" description="Disordered" evidence="5">
    <location>
        <begin position="155"/>
        <end position="199"/>
    </location>
</feature>
<keyword evidence="8" id="KW-1185">Reference proteome</keyword>
<gene>
    <name evidence="7" type="ORF">H4R18_005648</name>
</gene>
<dbReference type="GO" id="GO:0010521">
    <property type="term" value="F:telomerase inhibitor activity"/>
    <property type="evidence" value="ECO:0007669"/>
    <property type="project" value="TreeGrafter"/>
</dbReference>
<evidence type="ECO:0000256" key="3">
    <source>
        <dbReference type="ARBA" id="ARBA00022895"/>
    </source>
</evidence>
<dbReference type="EMBL" id="JANBUL010000358">
    <property type="protein sequence ID" value="KAJ2776479.1"/>
    <property type="molecule type" value="Genomic_DNA"/>
</dbReference>
<dbReference type="InterPro" id="IPR012340">
    <property type="entry name" value="NA-bd_OB-fold"/>
</dbReference>
<dbReference type="OrthoDB" id="2186770at2759"/>
<dbReference type="GO" id="GO:0000783">
    <property type="term" value="C:nuclear telomere cap complex"/>
    <property type="evidence" value="ECO:0007669"/>
    <property type="project" value="TreeGrafter"/>
</dbReference>
<feature type="compositionally biased region" description="Polar residues" evidence="5">
    <location>
        <begin position="183"/>
        <end position="192"/>
    </location>
</feature>
<sequence>MTEVGGITALGAGDGTAIATEQDYRHQLRRSMLTPLRDLQASRIISAIFVVVAVEVPRVTRGNDYLLALHAADPTTSRSDPVLVSIFRRSIEALPDIRTPGDIVYLDSVKPMMYRGRLTIFSHFSTYWQIHRCDAPVAGLHPIIAHLRAWWQGPDAASDPPRHQPRAAPDPPSHQPRAAAVSATATMQSPATMTHPASRIKSHYSRQMCDMEPDRFGDMVVEVVHVEPREGDSEFPGHMMQRCLVTDYTPNAQLQAPRGVPAASRIDGQCLAWCTIHQVDKINRMPPLEANRCYWMRGVKALRSYNHGMVLVLKIHPSFQRTILVGTMEDGHPDLAPLKARQQSMLRPPPSPALPGAMELASPLPVARGGGDNDAAAAAKDTSSAAVTPIAAIHASQQLNTRYRVRARITGIFPQTAGQCIVSVCAGCGARLEARQRAECPGCQRPNPTPRSECQLVVELADDSASCLAVCVDPGMSACGALRDLWLRVQGGGADAPWADVLVALMLVPGPGPSAGALTRCLVLPDASALL</sequence>
<dbReference type="SMART" id="SM00976">
    <property type="entry name" value="Telo_bind"/>
    <property type="match status" value="1"/>
</dbReference>
<dbReference type="PANTHER" id="PTHR14513:SF0">
    <property type="entry name" value="PROTECTION OF TELOMERES PROTEIN 1"/>
    <property type="match status" value="1"/>
</dbReference>
<evidence type="ECO:0000256" key="1">
    <source>
        <dbReference type="ARBA" id="ARBA00004574"/>
    </source>
</evidence>
<evidence type="ECO:0000256" key="2">
    <source>
        <dbReference type="ARBA" id="ARBA00022454"/>
    </source>
</evidence>
<name>A0A9W8LDY7_9FUNG</name>
<proteinExistence type="predicted"/>
<evidence type="ECO:0000256" key="5">
    <source>
        <dbReference type="SAM" id="MobiDB-lite"/>
    </source>
</evidence>
<dbReference type="Proteomes" id="UP001140217">
    <property type="component" value="Unassembled WGS sequence"/>
</dbReference>
<dbReference type="InterPro" id="IPR028389">
    <property type="entry name" value="POT1"/>
</dbReference>
<evidence type="ECO:0000256" key="4">
    <source>
        <dbReference type="ARBA" id="ARBA00023125"/>
    </source>
</evidence>
<organism evidence="7 8">
    <name type="scientific">Coemansia javaensis</name>
    <dbReference type="NCBI Taxonomy" id="2761396"/>
    <lineage>
        <taxon>Eukaryota</taxon>
        <taxon>Fungi</taxon>
        <taxon>Fungi incertae sedis</taxon>
        <taxon>Zoopagomycota</taxon>
        <taxon>Kickxellomycotina</taxon>
        <taxon>Kickxellomycetes</taxon>
        <taxon>Kickxellales</taxon>
        <taxon>Kickxellaceae</taxon>
        <taxon>Coemansia</taxon>
    </lineage>
</organism>
<dbReference type="GO" id="GO:0032210">
    <property type="term" value="P:regulation of telomere maintenance via telomerase"/>
    <property type="evidence" value="ECO:0007669"/>
    <property type="project" value="TreeGrafter"/>
</dbReference>